<dbReference type="SUPFAM" id="SSF48150">
    <property type="entry name" value="DNA-glycosylase"/>
    <property type="match status" value="1"/>
</dbReference>
<evidence type="ECO:0000256" key="7">
    <source>
        <dbReference type="ARBA" id="ARBA00022723"/>
    </source>
</evidence>
<gene>
    <name evidence="16" type="ORF">B5F14_04660</name>
</gene>
<protein>
    <recommendedName>
        <fullName evidence="5 14">Adenine DNA glycosylase</fullName>
        <ecNumber evidence="4 14">3.2.2.31</ecNumber>
    </recommendedName>
</protein>
<evidence type="ECO:0000256" key="8">
    <source>
        <dbReference type="ARBA" id="ARBA00022763"/>
    </source>
</evidence>
<keyword evidence="12" id="KW-0234">DNA repair</keyword>
<dbReference type="GO" id="GO:0006284">
    <property type="term" value="P:base-excision repair"/>
    <property type="evidence" value="ECO:0007669"/>
    <property type="project" value="UniProtKB-UniRule"/>
</dbReference>
<evidence type="ECO:0000256" key="11">
    <source>
        <dbReference type="ARBA" id="ARBA00023014"/>
    </source>
</evidence>
<dbReference type="GO" id="GO:0035485">
    <property type="term" value="F:adenine/guanine mispair binding"/>
    <property type="evidence" value="ECO:0007669"/>
    <property type="project" value="TreeGrafter"/>
</dbReference>
<dbReference type="Proteomes" id="UP000195447">
    <property type="component" value="Unassembled WGS sequence"/>
</dbReference>
<name>A0A1Y4LYN4_9FIRM</name>
<dbReference type="Pfam" id="PF00633">
    <property type="entry name" value="HHH"/>
    <property type="match status" value="1"/>
</dbReference>
<comment type="catalytic activity">
    <reaction evidence="1 14">
        <text>Hydrolyzes free adenine bases from 7,8-dihydro-8-oxoguanine:adenine mismatched double-stranded DNA, leaving an apurinic site.</text>
        <dbReference type="EC" id="3.2.2.31"/>
    </reaction>
</comment>
<proteinExistence type="inferred from homology"/>
<dbReference type="Gene3D" id="1.10.340.30">
    <property type="entry name" value="Hypothetical protein, domain 2"/>
    <property type="match status" value="1"/>
</dbReference>
<organism evidence="16 17">
    <name type="scientific">Faecalitalea cylindroides</name>
    <dbReference type="NCBI Taxonomy" id="39483"/>
    <lineage>
        <taxon>Bacteria</taxon>
        <taxon>Bacillati</taxon>
        <taxon>Bacillota</taxon>
        <taxon>Erysipelotrichia</taxon>
        <taxon>Erysipelotrichales</taxon>
        <taxon>Erysipelotrichaceae</taxon>
        <taxon>Faecalitalea</taxon>
    </lineage>
</organism>
<dbReference type="EC" id="3.2.2.31" evidence="4 14"/>
<keyword evidence="17" id="KW-1185">Reference proteome</keyword>
<keyword evidence="9" id="KW-0378">Hydrolase</keyword>
<dbReference type="InterPro" id="IPR023170">
    <property type="entry name" value="HhH_base_excis_C"/>
</dbReference>
<dbReference type="InterPro" id="IPR029119">
    <property type="entry name" value="MutY_C"/>
</dbReference>
<dbReference type="EMBL" id="NFKM01000007">
    <property type="protein sequence ID" value="OUP61040.1"/>
    <property type="molecule type" value="Genomic_DNA"/>
</dbReference>
<dbReference type="InterPro" id="IPR003265">
    <property type="entry name" value="HhH-GPD_domain"/>
</dbReference>
<dbReference type="PANTHER" id="PTHR42944:SF1">
    <property type="entry name" value="ADENINE DNA GLYCOSYLASE"/>
    <property type="match status" value="1"/>
</dbReference>
<dbReference type="InterPro" id="IPR044298">
    <property type="entry name" value="MIG/MutY"/>
</dbReference>
<dbReference type="InterPro" id="IPR004036">
    <property type="entry name" value="Endonuclease-III-like_CS2"/>
</dbReference>
<dbReference type="PROSITE" id="PS00764">
    <property type="entry name" value="ENDONUCLEASE_III_1"/>
    <property type="match status" value="1"/>
</dbReference>
<dbReference type="PANTHER" id="PTHR42944">
    <property type="entry name" value="ADENINE DNA GLYCOSYLASE"/>
    <property type="match status" value="1"/>
</dbReference>
<dbReference type="SUPFAM" id="SSF55811">
    <property type="entry name" value="Nudix"/>
    <property type="match status" value="1"/>
</dbReference>
<dbReference type="Pfam" id="PF00730">
    <property type="entry name" value="HhH-GPD"/>
    <property type="match status" value="1"/>
</dbReference>
<dbReference type="InterPro" id="IPR003651">
    <property type="entry name" value="Endonuclease3_FeS-loop_motif"/>
</dbReference>
<dbReference type="InterPro" id="IPR015797">
    <property type="entry name" value="NUDIX_hydrolase-like_dom_sf"/>
</dbReference>
<evidence type="ECO:0000313" key="17">
    <source>
        <dbReference type="Proteomes" id="UP000195447"/>
    </source>
</evidence>
<dbReference type="GO" id="GO:0000701">
    <property type="term" value="F:purine-specific mismatch base pair DNA N-glycosylase activity"/>
    <property type="evidence" value="ECO:0007669"/>
    <property type="project" value="UniProtKB-EC"/>
</dbReference>
<evidence type="ECO:0000313" key="16">
    <source>
        <dbReference type="EMBL" id="OUP61040.1"/>
    </source>
</evidence>
<evidence type="ECO:0000256" key="2">
    <source>
        <dbReference type="ARBA" id="ARBA00002933"/>
    </source>
</evidence>
<dbReference type="GO" id="GO:0034039">
    <property type="term" value="F:8-oxo-7,8-dihydroguanine DNA N-glycosylase activity"/>
    <property type="evidence" value="ECO:0007669"/>
    <property type="project" value="TreeGrafter"/>
</dbReference>
<dbReference type="InterPro" id="IPR005760">
    <property type="entry name" value="A/G_AdeGlyc_MutY"/>
</dbReference>
<dbReference type="Pfam" id="PF14815">
    <property type="entry name" value="NUDIX_4"/>
    <property type="match status" value="1"/>
</dbReference>
<sequence>MIRELLSWYDVNKRELPFRKDKDPYRIWISEIMAQQTRIEAMLPYYDRFIKKYPDVKSLANADDEELHKMWQGLGYYSRCRNLKKSAIECMERYDGKLPGSKEELVKLPGIGPYTAGAIASIAYDENVSAIDGNVIRVFSRLYDIHEDVTLSSTKKKIEKLVNESLPGSEYISDYNQALMELGALICIPQNPRCDKCPLQNECEAKDPSSLPVTPPKKGRPCLEKQIFIWVCDEKIHLKKREEKGLLHGLYGFDETKPENIIKEIRLNPYSHIFSHVTWKMDAKVVYVDSCVDTCFYTLDQIVEKYAIPSAFKPFLDEIIDRKLVKYKP</sequence>
<evidence type="ECO:0000256" key="1">
    <source>
        <dbReference type="ARBA" id="ARBA00000843"/>
    </source>
</evidence>
<dbReference type="AlphaFoldDB" id="A0A1Y4LYN4"/>
<evidence type="ECO:0000256" key="5">
    <source>
        <dbReference type="ARBA" id="ARBA00022023"/>
    </source>
</evidence>
<dbReference type="CDD" id="cd03431">
    <property type="entry name" value="NUDIX_DNA_Glycosylase_C-MutY"/>
    <property type="match status" value="1"/>
</dbReference>
<evidence type="ECO:0000256" key="6">
    <source>
        <dbReference type="ARBA" id="ARBA00022485"/>
    </source>
</evidence>
<keyword evidence="6" id="KW-0004">4Fe-4S</keyword>
<evidence type="ECO:0000259" key="15">
    <source>
        <dbReference type="SMART" id="SM00478"/>
    </source>
</evidence>
<dbReference type="InterPro" id="IPR004035">
    <property type="entry name" value="Endouclease-III_FeS-bd_BS"/>
</dbReference>
<comment type="similarity">
    <text evidence="3 14">Belongs to the Nth/MutY family.</text>
</comment>
<dbReference type="Gene3D" id="1.10.1670.10">
    <property type="entry name" value="Helix-hairpin-Helix base-excision DNA repair enzymes (C-terminal)"/>
    <property type="match status" value="1"/>
</dbReference>
<dbReference type="GO" id="GO:0032357">
    <property type="term" value="F:oxidized purine DNA binding"/>
    <property type="evidence" value="ECO:0007669"/>
    <property type="project" value="TreeGrafter"/>
</dbReference>
<keyword evidence="11" id="KW-0411">Iron-sulfur</keyword>
<evidence type="ECO:0000256" key="10">
    <source>
        <dbReference type="ARBA" id="ARBA00023004"/>
    </source>
</evidence>
<accession>A0A1Y4LYN4</accession>
<dbReference type="InterPro" id="IPR011257">
    <property type="entry name" value="DNA_glycosylase"/>
</dbReference>
<evidence type="ECO:0000256" key="9">
    <source>
        <dbReference type="ARBA" id="ARBA00022801"/>
    </source>
</evidence>
<dbReference type="RefSeq" id="WP_087158504.1">
    <property type="nucleotide sequence ID" value="NZ_CALVGX010000008.1"/>
</dbReference>
<dbReference type="InterPro" id="IPR000445">
    <property type="entry name" value="HhH_motif"/>
</dbReference>
<evidence type="ECO:0000256" key="14">
    <source>
        <dbReference type="RuleBase" id="RU365096"/>
    </source>
</evidence>
<reference evidence="17" key="1">
    <citation type="submission" date="2017-04" db="EMBL/GenBank/DDBJ databases">
        <title>Function of individual gut microbiota members based on whole genome sequencing of pure cultures obtained from chicken caecum.</title>
        <authorList>
            <person name="Medvecky M."/>
            <person name="Cejkova D."/>
            <person name="Polansky O."/>
            <person name="Karasova D."/>
            <person name="Kubasova T."/>
            <person name="Cizek A."/>
            <person name="Rychlik I."/>
        </authorList>
    </citation>
    <scope>NUCLEOTIDE SEQUENCE [LARGE SCALE GENOMIC DNA]</scope>
    <source>
        <strain evidence="17">An178</strain>
    </source>
</reference>
<dbReference type="GO" id="GO:0051539">
    <property type="term" value="F:4 iron, 4 sulfur cluster binding"/>
    <property type="evidence" value="ECO:0007669"/>
    <property type="project" value="UniProtKB-UniRule"/>
</dbReference>
<dbReference type="FunFam" id="1.10.340.30:FF:000002">
    <property type="entry name" value="Adenine DNA glycosylase"/>
    <property type="match status" value="1"/>
</dbReference>
<keyword evidence="8 14" id="KW-0227">DNA damage</keyword>
<keyword evidence="13 14" id="KW-0326">Glycosidase</keyword>
<keyword evidence="7" id="KW-0479">Metal-binding</keyword>
<comment type="function">
    <text evidence="2">Adenine glycosylase active on G-A mispairs. MutY also corrects error-prone DNA synthesis past GO lesions which are due to the oxidatively damaged form of guanine: 7,8-dihydro-8-oxoguanine (8-oxo-dGTP).</text>
</comment>
<dbReference type="SMART" id="SM00525">
    <property type="entry name" value="FES"/>
    <property type="match status" value="1"/>
</dbReference>
<keyword evidence="10 14" id="KW-0408">Iron</keyword>
<comment type="cofactor">
    <cofactor evidence="14">
        <name>[4Fe-4S] cluster</name>
        <dbReference type="ChEBI" id="CHEBI:49883"/>
    </cofactor>
    <text evidence="14">Binds 1 [4Fe-4S] cluster.</text>
</comment>
<dbReference type="GO" id="GO:0046872">
    <property type="term" value="F:metal ion binding"/>
    <property type="evidence" value="ECO:0007669"/>
    <property type="project" value="UniProtKB-UniRule"/>
</dbReference>
<dbReference type="GO" id="GO:0006298">
    <property type="term" value="P:mismatch repair"/>
    <property type="evidence" value="ECO:0007669"/>
    <property type="project" value="TreeGrafter"/>
</dbReference>
<dbReference type="CDD" id="cd00056">
    <property type="entry name" value="ENDO3c"/>
    <property type="match status" value="1"/>
</dbReference>
<evidence type="ECO:0000256" key="4">
    <source>
        <dbReference type="ARBA" id="ARBA00012045"/>
    </source>
</evidence>
<evidence type="ECO:0000256" key="3">
    <source>
        <dbReference type="ARBA" id="ARBA00008343"/>
    </source>
</evidence>
<comment type="caution">
    <text evidence="16">The sequence shown here is derived from an EMBL/GenBank/DDBJ whole genome shotgun (WGS) entry which is preliminary data.</text>
</comment>
<evidence type="ECO:0000256" key="12">
    <source>
        <dbReference type="ARBA" id="ARBA00023204"/>
    </source>
</evidence>
<evidence type="ECO:0000256" key="13">
    <source>
        <dbReference type="ARBA" id="ARBA00023295"/>
    </source>
</evidence>
<feature type="domain" description="HhH-GPD" evidence="15">
    <location>
        <begin position="33"/>
        <end position="185"/>
    </location>
</feature>
<dbReference type="PROSITE" id="PS01155">
    <property type="entry name" value="ENDONUCLEASE_III_2"/>
    <property type="match status" value="1"/>
</dbReference>
<dbReference type="NCBIfam" id="TIGR01084">
    <property type="entry name" value="mutY"/>
    <property type="match status" value="1"/>
</dbReference>
<dbReference type="SMART" id="SM00478">
    <property type="entry name" value="ENDO3c"/>
    <property type="match status" value="1"/>
</dbReference>